<name>F2B9U8_9NEIS</name>
<evidence type="ECO:0000313" key="2">
    <source>
        <dbReference type="EMBL" id="EGF11865.1"/>
    </source>
</evidence>
<reference evidence="2 3" key="1">
    <citation type="submission" date="2011-02" db="EMBL/GenBank/DDBJ databases">
        <authorList>
            <person name="Muzny D."/>
            <person name="Qin X."/>
            <person name="Deng J."/>
            <person name="Jiang H."/>
            <person name="Liu Y."/>
            <person name="Qu J."/>
            <person name="Song X.-Z."/>
            <person name="Zhang L."/>
            <person name="Thornton R."/>
            <person name="Coyle M."/>
            <person name="Francisco L."/>
            <person name="Jackson L."/>
            <person name="Javaid M."/>
            <person name="Korchina V."/>
            <person name="Kovar C."/>
            <person name="Mata R."/>
            <person name="Mathew T."/>
            <person name="Ngo R."/>
            <person name="Nguyen L."/>
            <person name="Nguyen N."/>
            <person name="Okwuonu G."/>
            <person name="Ongeri F."/>
            <person name="Pham C."/>
            <person name="Simmons D."/>
            <person name="Wilczek-Boney K."/>
            <person name="Hale W."/>
            <person name="Jakkamsetti A."/>
            <person name="Pham P."/>
            <person name="Ruth R."/>
            <person name="San Lucas F."/>
            <person name="Warren J."/>
            <person name="Zhang J."/>
            <person name="Zhao Z."/>
            <person name="Zhou C."/>
            <person name="Zhu D."/>
            <person name="Lee S."/>
            <person name="Bess C."/>
            <person name="Blankenburg K."/>
            <person name="Forbes L."/>
            <person name="Fu Q."/>
            <person name="Gubbala S."/>
            <person name="Hirani K."/>
            <person name="Jayaseelan J.C."/>
            <person name="Lara F."/>
            <person name="Munidasa M."/>
            <person name="Palculict T."/>
            <person name="Patil S."/>
            <person name="Pu L.-L."/>
            <person name="Saada N."/>
            <person name="Tang L."/>
            <person name="Weissenberger G."/>
            <person name="Zhu Y."/>
            <person name="Hemphill L."/>
            <person name="Shang Y."/>
            <person name="Youmans B."/>
            <person name="Ayvaz T."/>
            <person name="Ross M."/>
            <person name="Santibanez J."/>
            <person name="Aqrawi P."/>
            <person name="Gross S."/>
            <person name="Joshi V."/>
            <person name="Fowler G."/>
            <person name="Nazareth L."/>
            <person name="Reid J."/>
            <person name="Worley K."/>
            <person name="Petrosino J."/>
            <person name="Highlander S."/>
            <person name="Gibbs R."/>
        </authorList>
    </citation>
    <scope>NUCLEOTIDE SEQUENCE [LARGE SCALE GENOMIC DNA]</scope>
    <source>
        <strain evidence="2 3">ATCC BAA-1200</strain>
    </source>
</reference>
<proteinExistence type="predicted"/>
<feature type="region of interest" description="Disordered" evidence="1">
    <location>
        <begin position="1"/>
        <end position="39"/>
    </location>
</feature>
<evidence type="ECO:0000256" key="1">
    <source>
        <dbReference type="SAM" id="MobiDB-lite"/>
    </source>
</evidence>
<evidence type="ECO:0000313" key="3">
    <source>
        <dbReference type="Proteomes" id="UP000004105"/>
    </source>
</evidence>
<feature type="compositionally biased region" description="Polar residues" evidence="1">
    <location>
        <begin position="1"/>
        <end position="19"/>
    </location>
</feature>
<protein>
    <submittedName>
        <fullName evidence="2">Uncharacterized protein</fullName>
    </submittedName>
</protein>
<gene>
    <name evidence="2" type="ORF">HMPREF9123_0502</name>
</gene>
<organism evidence="2 3">
    <name type="scientific">Neisseria bacilliformis ATCC BAA-1200</name>
    <dbReference type="NCBI Taxonomy" id="888742"/>
    <lineage>
        <taxon>Bacteria</taxon>
        <taxon>Pseudomonadati</taxon>
        <taxon>Pseudomonadota</taxon>
        <taxon>Betaproteobacteria</taxon>
        <taxon>Neisseriales</taxon>
        <taxon>Neisseriaceae</taxon>
        <taxon>Neisseria</taxon>
    </lineage>
</organism>
<sequence length="67" mass="7860">MRPSEKASSPAQRQNSRRQQPYLFPKPLKRKTENALSTEQPPLHQNHLFIFSFKVCFQMAFITQQAV</sequence>
<comment type="caution">
    <text evidence="2">The sequence shown here is derived from an EMBL/GenBank/DDBJ whole genome shotgun (WGS) entry which is preliminary data.</text>
</comment>
<dbReference type="AlphaFoldDB" id="F2B9U8"/>
<dbReference type="HOGENOM" id="CLU_2807954_0_0_4"/>
<keyword evidence="3" id="KW-1185">Reference proteome</keyword>
<accession>F2B9U8</accession>
<dbReference type="Proteomes" id="UP000004105">
    <property type="component" value="Unassembled WGS sequence"/>
</dbReference>
<dbReference type="EMBL" id="AFAY01000007">
    <property type="protein sequence ID" value="EGF11865.1"/>
    <property type="molecule type" value="Genomic_DNA"/>
</dbReference>